<evidence type="ECO:0000256" key="1">
    <source>
        <dbReference type="SAM" id="Coils"/>
    </source>
</evidence>
<name>A0A7R9CFX6_TIMCR</name>
<dbReference type="PANTHER" id="PTHR21845:SF2">
    <property type="entry name" value="MATRIX-REMODELING-ASSOCIATED PROTEIN 7"/>
    <property type="match status" value="1"/>
</dbReference>
<dbReference type="PANTHER" id="PTHR21845">
    <property type="entry name" value="TRANSMEMBRANE ANCHOR PROTEIN 1"/>
    <property type="match status" value="1"/>
</dbReference>
<proteinExistence type="predicted"/>
<feature type="coiled-coil region" evidence="1">
    <location>
        <begin position="120"/>
        <end position="147"/>
    </location>
</feature>
<gene>
    <name evidence="3" type="ORF">TCEB3V08_LOCUS1932</name>
</gene>
<reference evidence="3" key="1">
    <citation type="submission" date="2020-11" db="EMBL/GenBank/DDBJ databases">
        <authorList>
            <person name="Tran Van P."/>
        </authorList>
    </citation>
    <scope>NUCLEOTIDE SEQUENCE</scope>
</reference>
<accession>A0A7R9CFX6</accession>
<dbReference type="InterPro" id="IPR026622">
    <property type="entry name" value="Mxra7"/>
</dbReference>
<dbReference type="AlphaFoldDB" id="A0A7R9CFX6"/>
<dbReference type="Pfam" id="PF25473">
    <property type="entry name" value="MXRA7_helical"/>
    <property type="match status" value="1"/>
</dbReference>
<dbReference type="EMBL" id="OC316848">
    <property type="protein sequence ID" value="CAD7393981.1"/>
    <property type="molecule type" value="Genomic_DNA"/>
</dbReference>
<sequence length="165" mass="19036">MHSEMCLEVIVFGYGSRDPGFDYQHVQIIWEAVGLERVRFSLGWINEELLEYSSSGSELPLVCDIIRPFKLFNFQSSKQTLQNESGTSDDEGVGESGILTQLKIARQEAIVQQLSAGMTEEQLEEEKEMEKQQLEAILQLLRQQEEKFQVGSMEELQDQLRLYRK</sequence>
<feature type="domain" description="Matrix-remodeling-associated protein 7 helical" evidence="2">
    <location>
        <begin position="106"/>
        <end position="164"/>
    </location>
</feature>
<dbReference type="InterPro" id="IPR057534">
    <property type="entry name" value="MXRA7_helical"/>
</dbReference>
<evidence type="ECO:0000313" key="3">
    <source>
        <dbReference type="EMBL" id="CAD7393981.1"/>
    </source>
</evidence>
<keyword evidence="1" id="KW-0175">Coiled coil</keyword>
<protein>
    <recommendedName>
        <fullName evidence="2">Matrix-remodeling-associated protein 7 helical domain-containing protein</fullName>
    </recommendedName>
</protein>
<organism evidence="3">
    <name type="scientific">Timema cristinae</name>
    <name type="common">Walking stick</name>
    <dbReference type="NCBI Taxonomy" id="61476"/>
    <lineage>
        <taxon>Eukaryota</taxon>
        <taxon>Metazoa</taxon>
        <taxon>Ecdysozoa</taxon>
        <taxon>Arthropoda</taxon>
        <taxon>Hexapoda</taxon>
        <taxon>Insecta</taxon>
        <taxon>Pterygota</taxon>
        <taxon>Neoptera</taxon>
        <taxon>Polyneoptera</taxon>
        <taxon>Phasmatodea</taxon>
        <taxon>Timematodea</taxon>
        <taxon>Timematoidea</taxon>
        <taxon>Timematidae</taxon>
        <taxon>Timema</taxon>
    </lineage>
</organism>
<evidence type="ECO:0000259" key="2">
    <source>
        <dbReference type="Pfam" id="PF25473"/>
    </source>
</evidence>